<reference evidence="2" key="1">
    <citation type="journal article" date="2016" name="Genome Announc.">
        <title>Draft Genome Sequences of Methanobrevibacter curvatus DSM11111, Methanobrevibacter cuticularis DSM11139, Methanobrevibacter filiformis DSM11501, and Methanobrevibacter oralis DSM7256.</title>
        <authorList>
            <person name="Poehlein A."/>
            <person name="Seedorf H."/>
        </authorList>
    </citation>
    <scope>NUCLEOTIDE SEQUENCE [LARGE SCALE GENOMIC DNA]</scope>
    <source>
        <strain evidence="2">DSM 7256 / JCM 30027 / ZR</strain>
    </source>
</reference>
<dbReference type="EMBL" id="LWMU01000049">
    <property type="protein sequence ID" value="KZX13451.1"/>
    <property type="molecule type" value="Genomic_DNA"/>
</dbReference>
<proteinExistence type="predicted"/>
<dbReference type="RefSeq" id="WP_042693917.1">
    <property type="nucleotide sequence ID" value="NZ_CABMAB010000030.1"/>
</dbReference>
<name>A0A166BJQ2_METOA</name>
<dbReference type="Proteomes" id="UP000077428">
    <property type="component" value="Unassembled WGS sequence"/>
</dbReference>
<dbReference type="OrthoDB" id="76707at2157"/>
<keyword evidence="2" id="KW-1185">Reference proteome</keyword>
<comment type="caution">
    <text evidence="1">The sequence shown here is derived from an EMBL/GenBank/DDBJ whole genome shotgun (WGS) entry which is preliminary data.</text>
</comment>
<protein>
    <submittedName>
        <fullName evidence="1">Uncharacterized protein</fullName>
    </submittedName>
</protein>
<gene>
    <name evidence="1" type="ORF">MBORA_06000</name>
</gene>
<dbReference type="PATRIC" id="fig|66851.6.peg.665"/>
<dbReference type="STRING" id="66851.MBORA_06000"/>
<evidence type="ECO:0000313" key="1">
    <source>
        <dbReference type="EMBL" id="KZX13451.1"/>
    </source>
</evidence>
<evidence type="ECO:0000313" key="2">
    <source>
        <dbReference type="Proteomes" id="UP000077428"/>
    </source>
</evidence>
<dbReference type="AlphaFoldDB" id="A0A166BJQ2"/>
<sequence>MTINKELIKEELIKIANDLLINYSEPDFVENISIMRMGDETTFLGSLKVFDEKNLNPIKSELEKQLKRYGKLTIRDQKVVPCCAPKHFHISFNISITD</sequence>
<organism evidence="1 2">
    <name type="scientific">Methanobrevibacter oralis</name>
    <dbReference type="NCBI Taxonomy" id="66851"/>
    <lineage>
        <taxon>Archaea</taxon>
        <taxon>Methanobacteriati</taxon>
        <taxon>Methanobacteriota</taxon>
        <taxon>Methanomada group</taxon>
        <taxon>Methanobacteria</taxon>
        <taxon>Methanobacteriales</taxon>
        <taxon>Methanobacteriaceae</taxon>
        <taxon>Methanobrevibacter</taxon>
    </lineage>
</organism>
<accession>A0A166BJQ2</accession>